<dbReference type="EC" id="5.6.2.2" evidence="10"/>
<dbReference type="HAMAP" id="MF_01898">
    <property type="entry name" value="GyrB"/>
    <property type="match status" value="1"/>
</dbReference>
<comment type="caution">
    <text evidence="12">The sequence shown here is derived from an EMBL/GenBank/DDBJ whole genome shotgun (WGS) entry which is preliminary data.</text>
</comment>
<dbReference type="PROSITE" id="PS50880">
    <property type="entry name" value="TOPRIM"/>
    <property type="match status" value="1"/>
</dbReference>
<evidence type="ECO:0000256" key="8">
    <source>
        <dbReference type="ARBA" id="ARBA00023125"/>
    </source>
</evidence>
<dbReference type="PANTHER" id="PTHR45866:SF1">
    <property type="entry name" value="DNA GYRASE SUBUNIT B, MITOCHONDRIAL"/>
    <property type="match status" value="1"/>
</dbReference>
<dbReference type="InterPro" id="IPR000565">
    <property type="entry name" value="Topo_IIA_B"/>
</dbReference>
<dbReference type="FunFam" id="3.40.50.670:FF:000002">
    <property type="entry name" value="DNA gyrase subunit B"/>
    <property type="match status" value="1"/>
</dbReference>
<dbReference type="GO" id="GO:0046872">
    <property type="term" value="F:metal ion binding"/>
    <property type="evidence" value="ECO:0007669"/>
    <property type="project" value="UniProtKB-KW"/>
</dbReference>
<feature type="site" description="Interaction with DNA" evidence="10">
    <location>
        <position position="457"/>
    </location>
</feature>
<dbReference type="InterPro" id="IPR014721">
    <property type="entry name" value="Ribsml_uS5_D2-typ_fold_subgr"/>
</dbReference>
<dbReference type="SUPFAM" id="SSF56719">
    <property type="entry name" value="Type II DNA topoisomerase"/>
    <property type="match status" value="1"/>
</dbReference>
<evidence type="ECO:0000256" key="5">
    <source>
        <dbReference type="ARBA" id="ARBA00022840"/>
    </source>
</evidence>
<feature type="binding site" evidence="10">
    <location>
        <position position="429"/>
    </location>
    <ligand>
        <name>Mg(2+)</name>
        <dbReference type="ChEBI" id="CHEBI:18420"/>
        <label>1</label>
        <note>catalytic</note>
    </ligand>
</feature>
<accession>A0A7C4Q232</accession>
<feature type="site" description="Interaction with DNA" evidence="10">
    <location>
        <position position="454"/>
    </location>
</feature>
<dbReference type="InterPro" id="IPR034160">
    <property type="entry name" value="TOPRIM_GyrB"/>
</dbReference>
<dbReference type="EMBL" id="DSXR01000075">
    <property type="protein sequence ID" value="HGS87464.1"/>
    <property type="molecule type" value="Genomic_DNA"/>
</dbReference>
<dbReference type="Gene3D" id="3.30.230.10">
    <property type="match status" value="1"/>
</dbReference>
<feature type="binding site" evidence="10">
    <location>
        <position position="504"/>
    </location>
    <ligand>
        <name>Mg(2+)</name>
        <dbReference type="ChEBI" id="CHEBI:18420"/>
        <label>2</label>
    </ligand>
</feature>
<comment type="catalytic activity">
    <reaction evidence="1 10">
        <text>ATP-dependent breakage, passage and rejoining of double-stranded DNA.</text>
        <dbReference type="EC" id="5.6.2.2"/>
    </reaction>
</comment>
<dbReference type="NCBIfam" id="TIGR01059">
    <property type="entry name" value="gyrB"/>
    <property type="match status" value="1"/>
</dbReference>
<feature type="binding site" evidence="10">
    <location>
        <position position="502"/>
    </location>
    <ligand>
        <name>Mg(2+)</name>
        <dbReference type="ChEBI" id="CHEBI:18420"/>
        <label>1</label>
        <note>catalytic</note>
    </ligand>
</feature>
<dbReference type="FunFam" id="3.30.230.10:FF:000005">
    <property type="entry name" value="DNA gyrase subunit B"/>
    <property type="match status" value="1"/>
</dbReference>
<organism evidence="12">
    <name type="scientific">Bellilinea caldifistulae</name>
    <dbReference type="NCBI Taxonomy" id="360411"/>
    <lineage>
        <taxon>Bacteria</taxon>
        <taxon>Bacillati</taxon>
        <taxon>Chloroflexota</taxon>
        <taxon>Anaerolineae</taxon>
        <taxon>Anaerolineales</taxon>
        <taxon>Anaerolineaceae</taxon>
        <taxon>Bellilinea</taxon>
    </lineage>
</organism>
<dbReference type="InterPro" id="IPR013760">
    <property type="entry name" value="Topo_IIA-like_dom_sf"/>
</dbReference>
<evidence type="ECO:0000256" key="4">
    <source>
        <dbReference type="ARBA" id="ARBA00022741"/>
    </source>
</evidence>
<keyword evidence="8" id="KW-0238">DNA-binding</keyword>
<dbReference type="Pfam" id="PF00986">
    <property type="entry name" value="DNA_gyraseB_C"/>
    <property type="match status" value="1"/>
</dbReference>
<evidence type="ECO:0000259" key="11">
    <source>
        <dbReference type="PROSITE" id="PS50880"/>
    </source>
</evidence>
<dbReference type="NCBIfam" id="NF011501">
    <property type="entry name" value="PRK14939.1"/>
    <property type="match status" value="1"/>
</dbReference>
<dbReference type="SMART" id="SM00387">
    <property type="entry name" value="HATPase_c"/>
    <property type="match status" value="1"/>
</dbReference>
<evidence type="ECO:0000256" key="6">
    <source>
        <dbReference type="ARBA" id="ARBA00022842"/>
    </source>
</evidence>
<keyword evidence="5 10" id="KW-0067">ATP-binding</keyword>
<evidence type="ECO:0000256" key="3">
    <source>
        <dbReference type="ARBA" id="ARBA00022723"/>
    </source>
</evidence>
<comment type="similarity">
    <text evidence="2 10">Belongs to the type II topoisomerase GyrB family.</text>
</comment>
<feature type="binding site" evidence="10">
    <location>
        <position position="502"/>
    </location>
    <ligand>
        <name>Mg(2+)</name>
        <dbReference type="ChEBI" id="CHEBI:18420"/>
        <label>2</label>
    </ligand>
</feature>
<dbReference type="GO" id="GO:0005737">
    <property type="term" value="C:cytoplasm"/>
    <property type="evidence" value="ECO:0007669"/>
    <property type="project" value="UniProtKB-SubCell"/>
</dbReference>
<dbReference type="PRINTS" id="PR00418">
    <property type="entry name" value="TPI2FAMILY"/>
</dbReference>
<dbReference type="PRINTS" id="PR01159">
    <property type="entry name" value="DNAGYRASEB"/>
</dbReference>
<dbReference type="SUPFAM" id="SSF54211">
    <property type="entry name" value="Ribosomal protein S5 domain 2-like"/>
    <property type="match status" value="1"/>
</dbReference>
<protein>
    <recommendedName>
        <fullName evidence="10">DNA gyrase subunit B</fullName>
        <ecNumber evidence="10">5.6.2.2</ecNumber>
    </recommendedName>
</protein>
<dbReference type="Gene3D" id="3.30.565.10">
    <property type="entry name" value="Histidine kinase-like ATPase, C-terminal domain"/>
    <property type="match status" value="1"/>
</dbReference>
<dbReference type="FunFam" id="3.30.565.10:FF:000002">
    <property type="entry name" value="DNA gyrase subunit B"/>
    <property type="match status" value="1"/>
</dbReference>
<dbReference type="InterPro" id="IPR020568">
    <property type="entry name" value="Ribosomal_Su5_D2-typ_SF"/>
</dbReference>
<dbReference type="GO" id="GO:0005524">
    <property type="term" value="F:ATP binding"/>
    <property type="evidence" value="ECO:0007669"/>
    <property type="project" value="UniProtKB-UniRule"/>
</dbReference>
<dbReference type="Gene3D" id="3.40.50.670">
    <property type="match status" value="1"/>
</dbReference>
<dbReference type="InterPro" id="IPR006171">
    <property type="entry name" value="TOPRIM_dom"/>
</dbReference>
<dbReference type="Pfam" id="PF02518">
    <property type="entry name" value="HATPase_c"/>
    <property type="match status" value="1"/>
</dbReference>
<evidence type="ECO:0000256" key="7">
    <source>
        <dbReference type="ARBA" id="ARBA00023029"/>
    </source>
</evidence>
<dbReference type="GO" id="GO:0006261">
    <property type="term" value="P:DNA-templated DNA replication"/>
    <property type="evidence" value="ECO:0007669"/>
    <property type="project" value="UniProtKB-UniRule"/>
</dbReference>
<keyword evidence="3 10" id="KW-0479">Metal-binding</keyword>
<feature type="domain" description="Toprim" evidence="11">
    <location>
        <begin position="423"/>
        <end position="537"/>
    </location>
</feature>
<dbReference type="InterPro" id="IPR001241">
    <property type="entry name" value="Topo_IIA"/>
</dbReference>
<evidence type="ECO:0000313" key="12">
    <source>
        <dbReference type="EMBL" id="HGS87464.1"/>
    </source>
</evidence>
<keyword evidence="7 10" id="KW-0799">Topoisomerase</keyword>
<dbReference type="CDD" id="cd03366">
    <property type="entry name" value="TOPRIM_TopoIIA_GyrB"/>
    <property type="match status" value="1"/>
</dbReference>
<dbReference type="Pfam" id="PF01751">
    <property type="entry name" value="Toprim"/>
    <property type="match status" value="1"/>
</dbReference>
<dbReference type="Pfam" id="PF00204">
    <property type="entry name" value="DNA_gyraseB"/>
    <property type="match status" value="1"/>
</dbReference>
<comment type="subunit">
    <text evidence="10">Heterotetramer, composed of two GyrA and two GyrB chains. In the heterotetramer, GyrA contains the active site tyrosine that forms a transient covalent intermediate with DNA, while GyrB binds cofactors and catalyzes ATP hydrolysis.</text>
</comment>
<dbReference type="GO" id="GO:0034335">
    <property type="term" value="F:DNA negative supercoiling activity"/>
    <property type="evidence" value="ECO:0007669"/>
    <property type="project" value="UniProtKB-ARBA"/>
</dbReference>
<dbReference type="InterPro" id="IPR013759">
    <property type="entry name" value="Topo_IIA_B_C"/>
</dbReference>
<dbReference type="CDD" id="cd00822">
    <property type="entry name" value="TopoII_Trans_DNA_gyrase"/>
    <property type="match status" value="1"/>
</dbReference>
<evidence type="ECO:0000256" key="10">
    <source>
        <dbReference type="HAMAP-Rule" id="MF_01898"/>
    </source>
</evidence>
<keyword evidence="4 10" id="KW-0547">Nucleotide-binding</keyword>
<comment type="miscellaneous">
    <text evidence="10">Few gyrases are as efficient as E.coli at forming negative supercoils. Not all organisms have 2 type II topoisomerases; in organisms with a single type II topoisomerase this enzyme also has to decatenate newly replicated chromosomes.</text>
</comment>
<evidence type="ECO:0000256" key="1">
    <source>
        <dbReference type="ARBA" id="ARBA00000185"/>
    </source>
</evidence>
<comment type="cofactor">
    <cofactor evidence="10">
        <name>Mg(2+)</name>
        <dbReference type="ChEBI" id="CHEBI:18420"/>
    </cofactor>
    <cofactor evidence="10">
        <name>Mn(2+)</name>
        <dbReference type="ChEBI" id="CHEBI:29035"/>
    </cofactor>
    <cofactor evidence="10">
        <name>Ca(2+)</name>
        <dbReference type="ChEBI" id="CHEBI:29108"/>
    </cofactor>
    <text evidence="10">Binds two Mg(2+) per subunit. The magnesium ions form salt bridges with both the protein and the DNA. Can also accept other divalent metal cations, such as Mn(2+) or Ca(2+).</text>
</comment>
<evidence type="ECO:0000256" key="2">
    <source>
        <dbReference type="ARBA" id="ARBA00010708"/>
    </source>
</evidence>
<dbReference type="InterPro" id="IPR003594">
    <property type="entry name" value="HATPase_dom"/>
</dbReference>
<dbReference type="PANTHER" id="PTHR45866">
    <property type="entry name" value="DNA GYRASE/TOPOISOMERASE SUBUNIT B"/>
    <property type="match status" value="1"/>
</dbReference>
<keyword evidence="9 10" id="KW-0413">Isomerase</keyword>
<dbReference type="SMART" id="SM00433">
    <property type="entry name" value="TOP2c"/>
    <property type="match status" value="1"/>
</dbReference>
<sequence>MAQSIDISSYGAKDIQVLEGLEAVRRRPGMYVGGTDLKALHHLVYEVVDNSIDEALAGFCDRIIVTIHPDSSVTVEDNGRGIPVDIHPEKKKSALEVVMTTLHAGGKFSHSSYKVSGGLHGVGVSAVNALSEWCEVIVFRNGQQYFQRYERGVPQEAVKVIGKCEPNRTGTITTFKFDREIFKDEVDYKFETLSQRFREMAFVTRRVLIRLVDERSNRETTYYFEGGIISFVRYLNRNRTTLHPVFFVEKEVDNIGIEVAVQYTDAYAESVYSFANTINTIDGGTHMTGLRTAITRVINDYARRTSLLKDADPNFTGDDTREGMTAIVSIKHPDPQFESQTKVKLMNPEVQTYVQQVVGEAFYAFLEENPSAARAIVQKCLTSARARDAARKARDLVIRKSALESLTLPGKLADCSERDPNKTELYIVEGESAGGSAKQGRDRHFQAILPLRGKILNTERARLDKILSNNEVKALISALGTGIGENFDLSGLRYGRVIIMTDADVDGSHIRTLLLTFFFRYMQPLIEAGHLYIAQPPLYRIAYKNQVKYVYTEAEKDKALKELGVAADKVSIQRYKGLGEMNPQQLWETTMNPANRTLLSVTIEDAAAADRTFDMLMGEAVPPRTRFITTHARSVRNLDV</sequence>
<dbReference type="InterPro" id="IPR002288">
    <property type="entry name" value="DNA_gyrase_B_C"/>
</dbReference>
<dbReference type="GO" id="GO:0003677">
    <property type="term" value="F:DNA binding"/>
    <property type="evidence" value="ECO:0007669"/>
    <property type="project" value="UniProtKB-KW"/>
</dbReference>
<evidence type="ECO:0000256" key="9">
    <source>
        <dbReference type="ARBA" id="ARBA00023235"/>
    </source>
</evidence>
<dbReference type="GO" id="GO:0006265">
    <property type="term" value="P:DNA topological change"/>
    <property type="evidence" value="ECO:0007669"/>
    <property type="project" value="UniProtKB-UniRule"/>
</dbReference>
<dbReference type="CDD" id="cd16928">
    <property type="entry name" value="HATPase_GyrB-like"/>
    <property type="match status" value="1"/>
</dbReference>
<dbReference type="AlphaFoldDB" id="A0A7C4Q232"/>
<comment type="function">
    <text evidence="10">A type II topoisomerase that negatively supercoils closed circular double-stranded (ds) DNA in an ATP-dependent manner to modulate DNA topology and maintain chromosomes in an underwound state. Negative supercoiling favors strand separation, and DNA replication, transcription, recombination and repair, all of which involve strand separation. Also able to catalyze the interconversion of other topological isomers of dsDNA rings, including catenanes and knotted rings. Type II topoisomerases break and join 2 DNA strands simultaneously in an ATP-dependent manner.</text>
</comment>
<gene>
    <name evidence="10 12" type="primary">gyrB</name>
    <name evidence="12" type="ORF">ENT17_07575</name>
</gene>
<name>A0A7C4Q232_9CHLR</name>
<reference evidence="12" key="1">
    <citation type="journal article" date="2020" name="mSystems">
        <title>Genome- and Community-Level Interaction Insights into Carbon Utilization and Element Cycling Functions of Hydrothermarchaeota in Hydrothermal Sediment.</title>
        <authorList>
            <person name="Zhou Z."/>
            <person name="Liu Y."/>
            <person name="Xu W."/>
            <person name="Pan J."/>
            <person name="Luo Z.H."/>
            <person name="Li M."/>
        </authorList>
    </citation>
    <scope>NUCLEOTIDE SEQUENCE [LARGE SCALE GENOMIC DNA]</scope>
    <source>
        <strain evidence="12">SpSt-556</strain>
    </source>
</reference>
<dbReference type="SUPFAM" id="SSF55874">
    <property type="entry name" value="ATPase domain of HSP90 chaperone/DNA topoisomerase II/histidine kinase"/>
    <property type="match status" value="1"/>
</dbReference>
<comment type="subcellular location">
    <subcellularLocation>
        <location evidence="10">Cytoplasm</location>
    </subcellularLocation>
</comment>
<proteinExistence type="inferred from homology"/>
<dbReference type="InterPro" id="IPR011557">
    <property type="entry name" value="GyrB"/>
</dbReference>
<dbReference type="InterPro" id="IPR036890">
    <property type="entry name" value="HATPase_C_sf"/>
</dbReference>
<dbReference type="InterPro" id="IPR013506">
    <property type="entry name" value="Topo_IIA_bsu_dom2"/>
</dbReference>
<dbReference type="GO" id="GO:0005694">
    <property type="term" value="C:chromosome"/>
    <property type="evidence" value="ECO:0007669"/>
    <property type="project" value="InterPro"/>
</dbReference>
<keyword evidence="10" id="KW-0963">Cytoplasm</keyword>
<dbReference type="NCBIfam" id="NF004189">
    <property type="entry name" value="PRK05644.1"/>
    <property type="match status" value="1"/>
</dbReference>
<keyword evidence="6 10" id="KW-0460">Magnesium</keyword>